<gene>
    <name evidence="3" type="ORF">VQ02_06795</name>
</gene>
<name>A0A0J6T4K7_9HYPH</name>
<reference evidence="3 4" key="1">
    <citation type="submission" date="2015-03" db="EMBL/GenBank/DDBJ databases">
        <title>Genome sequencing of Methylobacterium variabile DSM 16961.</title>
        <authorList>
            <person name="Chaudhry V."/>
            <person name="Patil P.B."/>
        </authorList>
    </citation>
    <scope>NUCLEOTIDE SEQUENCE [LARGE SCALE GENOMIC DNA]</scope>
    <source>
        <strain evidence="3 4">DSM 16961</strain>
    </source>
</reference>
<protein>
    <submittedName>
        <fullName evidence="3">Uncharacterized protein</fullName>
    </submittedName>
</protein>
<comment type="caution">
    <text evidence="3">The sequence shown here is derived from an EMBL/GenBank/DDBJ whole genome shotgun (WGS) entry which is preliminary data.</text>
</comment>
<organism evidence="3 4">
    <name type="scientific">Methylobacterium variabile</name>
    <dbReference type="NCBI Taxonomy" id="298794"/>
    <lineage>
        <taxon>Bacteria</taxon>
        <taxon>Pseudomonadati</taxon>
        <taxon>Pseudomonadota</taxon>
        <taxon>Alphaproteobacteria</taxon>
        <taxon>Hyphomicrobiales</taxon>
        <taxon>Methylobacteriaceae</taxon>
        <taxon>Methylobacterium</taxon>
    </lineage>
</organism>
<dbReference type="RefSeq" id="WP_048443403.1">
    <property type="nucleotide sequence ID" value="NZ_LABY01000040.1"/>
</dbReference>
<proteinExistence type="predicted"/>
<keyword evidence="4" id="KW-1185">Reference proteome</keyword>
<accession>A0A0J6T4K7</accession>
<evidence type="ECO:0000313" key="3">
    <source>
        <dbReference type="EMBL" id="KMO40879.1"/>
    </source>
</evidence>
<dbReference type="EMBL" id="LABY01000040">
    <property type="protein sequence ID" value="KMO40879.1"/>
    <property type="molecule type" value="Genomic_DNA"/>
</dbReference>
<feature type="signal peptide" evidence="2">
    <location>
        <begin position="1"/>
        <end position="31"/>
    </location>
</feature>
<feature type="region of interest" description="Disordered" evidence="1">
    <location>
        <begin position="53"/>
        <end position="112"/>
    </location>
</feature>
<feature type="compositionally biased region" description="Basic and acidic residues" evidence="1">
    <location>
        <begin position="76"/>
        <end position="86"/>
    </location>
</feature>
<evidence type="ECO:0000256" key="2">
    <source>
        <dbReference type="SAM" id="SignalP"/>
    </source>
</evidence>
<sequence length="179" mass="18397">MSSDAVRRRRWPAFAAIALLAAVGCRVPAAAEPTDAPVRRSFDFARPRPEEVRGLRAGASEPPPRLAQFAPAVTSRAERSGRRDGVAEGAGRPSGSSHAMAPITAGDAPPSSLGAARLARQIVTLGITGALAASTDSADGDALRGSLRRSLLGVVSAGTDATGLRTPRPGQSLEMRIDP</sequence>
<keyword evidence="2" id="KW-0732">Signal</keyword>
<dbReference type="Proteomes" id="UP000035955">
    <property type="component" value="Unassembled WGS sequence"/>
</dbReference>
<evidence type="ECO:0000313" key="4">
    <source>
        <dbReference type="Proteomes" id="UP000035955"/>
    </source>
</evidence>
<dbReference type="PROSITE" id="PS51257">
    <property type="entry name" value="PROKAR_LIPOPROTEIN"/>
    <property type="match status" value="1"/>
</dbReference>
<feature type="region of interest" description="Disordered" evidence="1">
    <location>
        <begin position="158"/>
        <end position="179"/>
    </location>
</feature>
<feature type="chain" id="PRO_5005281865" evidence="2">
    <location>
        <begin position="32"/>
        <end position="179"/>
    </location>
</feature>
<dbReference type="AlphaFoldDB" id="A0A0J6T4K7"/>
<dbReference type="PATRIC" id="fig|298794.3.peg.5557"/>
<evidence type="ECO:0000256" key="1">
    <source>
        <dbReference type="SAM" id="MobiDB-lite"/>
    </source>
</evidence>